<dbReference type="InterPro" id="IPR017437">
    <property type="entry name" value="ATP-NAD_kinase_PpnK-typ_C"/>
</dbReference>
<dbReference type="Gene3D" id="3.40.50.10330">
    <property type="entry name" value="Probable inorganic polyphosphate/atp-NAD kinase, domain 1"/>
    <property type="match status" value="1"/>
</dbReference>
<dbReference type="InterPro" id="IPR016064">
    <property type="entry name" value="NAD/diacylglycerol_kinase_sf"/>
</dbReference>
<dbReference type="InterPro" id="IPR017438">
    <property type="entry name" value="ATP-NAD_kinase_N"/>
</dbReference>
<evidence type="ECO:0000313" key="2">
    <source>
        <dbReference type="EMBL" id="SOV78860.1"/>
    </source>
</evidence>
<dbReference type="Gene3D" id="2.60.200.30">
    <property type="entry name" value="Probable inorganic polyphosphate/atp-NAD kinase, domain 2"/>
    <property type="match status" value="1"/>
</dbReference>
<dbReference type="PANTHER" id="PTHR13158">
    <property type="match status" value="1"/>
</dbReference>
<gene>
    <name evidence="2" type="ORF">PRG01_0920700</name>
</gene>
<dbReference type="VEuPathDB" id="PlasmoDB:PRCDC_0911300"/>
<dbReference type="GO" id="GO:0003951">
    <property type="term" value="F:NAD+ kinase activity"/>
    <property type="evidence" value="ECO:0007669"/>
    <property type="project" value="InterPro"/>
</dbReference>
<reference evidence="2 3" key="1">
    <citation type="submission" date="2016-09" db="EMBL/GenBank/DDBJ databases">
        <authorList>
            <consortium name="Pathogen Informatics"/>
        </authorList>
    </citation>
    <scope>NUCLEOTIDE SEQUENCE [LARGE SCALE GENOMIC DNA]</scope>
</reference>
<dbReference type="GO" id="GO:0005739">
    <property type="term" value="C:mitochondrion"/>
    <property type="evidence" value="ECO:0007669"/>
    <property type="project" value="TreeGrafter"/>
</dbReference>
<dbReference type="AlphaFoldDB" id="A0A2P9DER2"/>
<accession>A0A2P9DER2</accession>
<feature type="compositionally biased region" description="Low complexity" evidence="1">
    <location>
        <begin position="392"/>
        <end position="413"/>
    </location>
</feature>
<evidence type="ECO:0000256" key="1">
    <source>
        <dbReference type="SAM" id="MobiDB-lite"/>
    </source>
</evidence>
<sequence length="652" mass="76401">MPFYINKNINLFNVYKLFHNKKKKSWMIMIPPIKDRNNYNRNVSWSPEKKCTNQIKKEIIHDENKIDHNNNMDDISYKNSNNENVPNHNITHFNNNIICNHSSTKNYKRILLIEKYTKYDNLKKLGYSDEYILKNFLRVYISHFTHTLIVNNIIHLLRIKYKAHVSILKAYKKNIENIFISSSSVFAPDAIFSVGGDGTYLESAHIIANKYSIDKNARRENKRIELVGINSDPRGSEGKLCLDYFIENNENDMDCSYESFEEFEKLYNKRSKKKHFIFTDVNNFIDYLKKNGDKKNKIDMKTVLDINRCMDTDPCDDISSCENIDNKEISSQVELCSFRKINTIEDIVRNNSLSYNGLEDEEDNCKNGYDKDVDVYNKTKDMDQHNNNNNISSRSSSRSSSSRSSSSRSSCSSIHNNKIKNMEDHGILSYNTYIKNKDNLIISIKEYINNTLRNFFECNKHQKVYRKYITVVIKKSNEGEIRTYKSINEVYIYEAIKNNICTYINIDNKVVKKLKSTALLITSGTGSTAWAYNINKIDKKKMKYIIDEYINIQNDTIKQNIKNINLDLFSEYINNSICFNPNSIYMKCIVKEPVENSVYDSTDHIYNCRYIDIKTCTNNTIVYIDGIYNIKIQPNDSIILHIKDDDHIVTYK</sequence>
<organism evidence="2 3">
    <name type="scientific">Plasmodium reichenowi</name>
    <dbReference type="NCBI Taxonomy" id="5854"/>
    <lineage>
        <taxon>Eukaryota</taxon>
        <taxon>Sar</taxon>
        <taxon>Alveolata</taxon>
        <taxon>Apicomplexa</taxon>
        <taxon>Aconoidasida</taxon>
        <taxon>Haemosporida</taxon>
        <taxon>Plasmodiidae</taxon>
        <taxon>Plasmodium</taxon>
        <taxon>Plasmodium (Laverania)</taxon>
    </lineage>
</organism>
<protein>
    <recommendedName>
        <fullName evidence="4">NAD(+) kinase</fullName>
    </recommendedName>
</protein>
<dbReference type="VEuPathDB" id="PlasmoDB:PRG01_0920700"/>
<dbReference type="PANTHER" id="PTHR13158:SF5">
    <property type="entry name" value="NAD KINASE 2, MITOCHONDRIAL"/>
    <property type="match status" value="1"/>
</dbReference>
<dbReference type="GO" id="GO:0019674">
    <property type="term" value="P:NAD+ metabolic process"/>
    <property type="evidence" value="ECO:0007669"/>
    <property type="project" value="InterPro"/>
</dbReference>
<proteinExistence type="predicted"/>
<name>A0A2P9DER2_PLARE</name>
<evidence type="ECO:0000313" key="3">
    <source>
        <dbReference type="Proteomes" id="UP000240500"/>
    </source>
</evidence>
<dbReference type="OrthoDB" id="185618at2759"/>
<dbReference type="SUPFAM" id="SSF111331">
    <property type="entry name" value="NAD kinase/diacylglycerol kinase-like"/>
    <property type="match status" value="1"/>
</dbReference>
<dbReference type="Proteomes" id="UP000240500">
    <property type="component" value="Chromosome 9"/>
</dbReference>
<feature type="region of interest" description="Disordered" evidence="1">
    <location>
        <begin position="379"/>
        <end position="415"/>
    </location>
</feature>
<evidence type="ECO:0008006" key="4">
    <source>
        <dbReference type="Google" id="ProtNLM"/>
    </source>
</evidence>
<dbReference type="EMBL" id="LT969572">
    <property type="protein sequence ID" value="SOV78860.1"/>
    <property type="molecule type" value="Genomic_DNA"/>
</dbReference>